<dbReference type="RefSeq" id="WP_354008520.1">
    <property type="nucleotide sequence ID" value="NZ_JBEWTA010000001.1"/>
</dbReference>
<accession>A0ABV2SKZ9</accession>
<keyword evidence="4" id="KW-1185">Reference proteome</keyword>
<dbReference type="EMBL" id="JBEWTB010000002">
    <property type="protein sequence ID" value="MET4758436.1"/>
    <property type="molecule type" value="Genomic_DNA"/>
</dbReference>
<dbReference type="Pfam" id="PF13840">
    <property type="entry name" value="ACT_7"/>
    <property type="match status" value="1"/>
</dbReference>
<dbReference type="PANTHER" id="PTHR31131">
    <property type="entry name" value="CHROMOSOME 1, WHOLE GENOME SHOTGUN SEQUENCE"/>
    <property type="match status" value="1"/>
</dbReference>
<name>A0ABV2SKZ9_9GAMM</name>
<dbReference type="Gene3D" id="3.30.2130.10">
    <property type="entry name" value="VC0802-like"/>
    <property type="match status" value="1"/>
</dbReference>
<dbReference type="Pfam" id="PF21631">
    <property type="entry name" value="A9CJY8-like_N"/>
    <property type="match status" value="1"/>
</dbReference>
<evidence type="ECO:0000259" key="2">
    <source>
        <dbReference type="Pfam" id="PF21631"/>
    </source>
</evidence>
<dbReference type="PANTHER" id="PTHR31131:SF6">
    <property type="entry name" value="CASTOR ACT DOMAIN-CONTAINING PROTEIN"/>
    <property type="match status" value="1"/>
</dbReference>
<evidence type="ECO:0000259" key="1">
    <source>
        <dbReference type="Pfam" id="PF13840"/>
    </source>
</evidence>
<dbReference type="Proteomes" id="UP001549366">
    <property type="component" value="Unassembled WGS sequence"/>
</dbReference>
<protein>
    <recommendedName>
        <fullName evidence="5">Aspartate kinase</fullName>
    </recommendedName>
</protein>
<dbReference type="InterPro" id="IPR051719">
    <property type="entry name" value="CASTOR_mTORC1"/>
</dbReference>
<evidence type="ECO:0008006" key="5">
    <source>
        <dbReference type="Google" id="ProtNLM"/>
    </source>
</evidence>
<evidence type="ECO:0000313" key="3">
    <source>
        <dbReference type="EMBL" id="MET4758436.1"/>
    </source>
</evidence>
<reference evidence="3 4" key="1">
    <citation type="submission" date="2024-06" db="EMBL/GenBank/DDBJ databases">
        <title>Genomic Encyclopedia of Type Strains, Phase V (KMG-V): Genome sequencing to study the core and pangenomes of soil and plant-associated prokaryotes.</title>
        <authorList>
            <person name="Whitman W."/>
        </authorList>
    </citation>
    <scope>NUCLEOTIDE SEQUENCE [LARGE SCALE GENOMIC DNA]</scope>
    <source>
        <strain evidence="3 4">NE40</strain>
    </source>
</reference>
<dbReference type="PIRSF" id="PIRSF008459">
    <property type="entry name" value="UCP008459"/>
    <property type="match status" value="1"/>
</dbReference>
<gene>
    <name evidence="3" type="ORF">V5J35_003628</name>
</gene>
<comment type="caution">
    <text evidence="3">The sequence shown here is derived from an EMBL/GenBank/DDBJ whole genome shotgun (WGS) entry which is preliminary data.</text>
</comment>
<organism evidence="3 4">
    <name type="scientific">Endozoicomonas lisbonensis</name>
    <dbReference type="NCBI Taxonomy" id="3120522"/>
    <lineage>
        <taxon>Bacteria</taxon>
        <taxon>Pseudomonadati</taxon>
        <taxon>Pseudomonadota</taxon>
        <taxon>Gammaproteobacteria</taxon>
        <taxon>Oceanospirillales</taxon>
        <taxon>Endozoicomonadaceae</taxon>
        <taxon>Endozoicomonas</taxon>
    </lineage>
</organism>
<evidence type="ECO:0000313" key="4">
    <source>
        <dbReference type="Proteomes" id="UP001549366"/>
    </source>
</evidence>
<sequence length="133" mass="14317">MSKPLQLSVLPQRFSVHRFAVDSPVPTEVLNSGIFSVMRTEDELSIVCESSLTLNSDQVETDWSALKVTGPLDFALTGILAGLATALAEAGISLFALSTYDTDYVLVKSKQLSQACMALNSAGYIVENWVSDV</sequence>
<dbReference type="SUPFAM" id="SSF55021">
    <property type="entry name" value="ACT-like"/>
    <property type="match status" value="2"/>
</dbReference>
<feature type="domain" description="A9CJY8-like N-terminal" evidence="2">
    <location>
        <begin position="13"/>
        <end position="49"/>
    </location>
</feature>
<dbReference type="InterPro" id="IPR045865">
    <property type="entry name" value="ACT-like_dom_sf"/>
</dbReference>
<dbReference type="InterPro" id="IPR016540">
    <property type="entry name" value="UCP008459"/>
</dbReference>
<proteinExistence type="predicted"/>
<dbReference type="InterPro" id="IPR027795">
    <property type="entry name" value="CASTOR_ACT_dom"/>
</dbReference>
<feature type="domain" description="CASTOR ACT" evidence="1">
    <location>
        <begin position="59"/>
        <end position="120"/>
    </location>
</feature>
<dbReference type="InterPro" id="IPR049447">
    <property type="entry name" value="A9CJY8-like_N"/>
</dbReference>